<organism evidence="2 3">
    <name type="scientific">Streptomyces yunnanensis</name>
    <dbReference type="NCBI Taxonomy" id="156453"/>
    <lineage>
        <taxon>Bacteria</taxon>
        <taxon>Bacillati</taxon>
        <taxon>Actinomycetota</taxon>
        <taxon>Actinomycetes</taxon>
        <taxon>Kitasatosporales</taxon>
        <taxon>Streptomycetaceae</taxon>
        <taxon>Streptomyces</taxon>
    </lineage>
</organism>
<protein>
    <submittedName>
        <fullName evidence="2">Nuclear transport factor 2 family protein</fullName>
    </submittedName>
</protein>
<reference evidence="2 3" key="1">
    <citation type="submission" date="2022-03" db="EMBL/GenBank/DDBJ databases">
        <title>Streptomyces yunnanensis P86,complete genome.</title>
        <authorList>
            <person name="Chen S."/>
            <person name="Zhang Q."/>
        </authorList>
    </citation>
    <scope>NUCLEOTIDE SEQUENCE [LARGE SCALE GENOMIC DNA]</scope>
    <source>
        <strain evidence="2 3">P86</strain>
    </source>
</reference>
<dbReference type="Pfam" id="PF12680">
    <property type="entry name" value="SnoaL_2"/>
    <property type="match status" value="1"/>
</dbReference>
<sequence>MATFEPTSDIDKHAELYAQVLNSGDAEALNALYTEDAIAVWEPDQPLTGAARKAALAEFLTMNPVMTAKTRESYVTGDTALLFVDWTMEIDTPDGRRSDSGVGVDVVRRGADGKWRHAVDSPYSGTK</sequence>
<name>A0ABY8A2J0_9ACTN</name>
<accession>A0ABY8A2J0</accession>
<dbReference type="EMBL" id="CP095749">
    <property type="protein sequence ID" value="WEB37922.1"/>
    <property type="molecule type" value="Genomic_DNA"/>
</dbReference>
<dbReference type="Gene3D" id="3.10.450.50">
    <property type="match status" value="1"/>
</dbReference>
<dbReference type="Proteomes" id="UP001218629">
    <property type="component" value="Chromosome"/>
</dbReference>
<dbReference type="SUPFAM" id="SSF54427">
    <property type="entry name" value="NTF2-like"/>
    <property type="match status" value="1"/>
</dbReference>
<dbReference type="CDD" id="cd00531">
    <property type="entry name" value="NTF2_like"/>
    <property type="match status" value="1"/>
</dbReference>
<keyword evidence="3" id="KW-1185">Reference proteome</keyword>
<feature type="domain" description="SnoaL-like" evidence="1">
    <location>
        <begin position="17"/>
        <end position="117"/>
    </location>
</feature>
<evidence type="ECO:0000313" key="3">
    <source>
        <dbReference type="Proteomes" id="UP001218629"/>
    </source>
</evidence>
<dbReference type="InterPro" id="IPR032710">
    <property type="entry name" value="NTF2-like_dom_sf"/>
</dbReference>
<evidence type="ECO:0000259" key="1">
    <source>
        <dbReference type="Pfam" id="PF12680"/>
    </source>
</evidence>
<dbReference type="RefSeq" id="WP_039628517.1">
    <property type="nucleotide sequence ID" value="NZ_CP095749.1"/>
</dbReference>
<proteinExistence type="predicted"/>
<dbReference type="InterPro" id="IPR037401">
    <property type="entry name" value="SnoaL-like"/>
</dbReference>
<evidence type="ECO:0000313" key="2">
    <source>
        <dbReference type="EMBL" id="WEB37922.1"/>
    </source>
</evidence>
<gene>
    <name evidence="2" type="ORF">MOV08_00210</name>
</gene>